<reference evidence="1" key="1">
    <citation type="submission" date="2023-11" db="EMBL/GenBank/DDBJ databases">
        <title>Gracilibacillus pellucida a moderately halophilic bacterium isolated from saline soil in Xinjiang province.</title>
        <authorList>
            <person name="Zhang Z."/>
            <person name="Tan F."/>
            <person name="Wang Y."/>
            <person name="Xia M."/>
        </authorList>
    </citation>
    <scope>NUCLEOTIDE SEQUENCE</scope>
    <source>
        <strain evidence="1">S3-1-1</strain>
    </source>
</reference>
<proteinExistence type="predicted"/>
<evidence type="ECO:0000313" key="1">
    <source>
        <dbReference type="EMBL" id="MDX8047233.1"/>
    </source>
</evidence>
<keyword evidence="2" id="KW-1185">Reference proteome</keyword>
<dbReference type="Proteomes" id="UP001277972">
    <property type="component" value="Unassembled WGS sequence"/>
</dbReference>
<dbReference type="EMBL" id="JAWZSR010000010">
    <property type="protein sequence ID" value="MDX8047233.1"/>
    <property type="molecule type" value="Genomic_DNA"/>
</dbReference>
<gene>
    <name evidence="1" type="ORF">SH601_14770</name>
</gene>
<protein>
    <submittedName>
        <fullName evidence="1">DUF4097 family beta strand repeat-containing protein</fullName>
    </submittedName>
</protein>
<organism evidence="1 2">
    <name type="scientific">Gracilibacillus pellucidus</name>
    <dbReference type="NCBI Taxonomy" id="3095368"/>
    <lineage>
        <taxon>Bacteria</taxon>
        <taxon>Bacillati</taxon>
        <taxon>Bacillota</taxon>
        <taxon>Bacilli</taxon>
        <taxon>Bacillales</taxon>
        <taxon>Bacillaceae</taxon>
        <taxon>Gracilibacillus</taxon>
    </lineage>
</organism>
<comment type="caution">
    <text evidence="1">The sequence shown here is derived from an EMBL/GenBank/DDBJ whole genome shotgun (WGS) entry which is preliminary data.</text>
</comment>
<name>A0ACC6M8B3_9BACI</name>
<evidence type="ECO:0000313" key="2">
    <source>
        <dbReference type="Proteomes" id="UP001277972"/>
    </source>
</evidence>
<sequence length="219" mass="24154">MRKHYIILIPLILFIFMQGCGLSGENHSQTANVDNIKTIVINHDSTNLFLRSADQQNMEASYSKQDITMDEEDEQITLGIKKDLINIGPKLNMNDKFEVTIPDEFEGNLVINGSSGNVSSDQLSTNNLDIETKSGNISISFEDFHSDVHAVTTSGNIDLLLNEEYPDIQLKSKTVSGDEMINIPISADESQDEKEIEDTAGKGSSEINVTTISGNITVR</sequence>
<accession>A0ACC6M8B3</accession>